<evidence type="ECO:0000256" key="3">
    <source>
        <dbReference type="HAMAP-Rule" id="MF_01385"/>
    </source>
</evidence>
<organism evidence="4 5">
    <name type="scientific">Pontivivens ytuae</name>
    <dbReference type="NCBI Taxonomy" id="2789856"/>
    <lineage>
        <taxon>Bacteria</taxon>
        <taxon>Pseudomonadati</taxon>
        <taxon>Pseudomonadota</taxon>
        <taxon>Alphaproteobacteria</taxon>
        <taxon>Rhodobacterales</taxon>
        <taxon>Paracoccaceae</taxon>
        <taxon>Pontivivens</taxon>
    </lineage>
</organism>
<dbReference type="EMBL" id="CP064942">
    <property type="protein sequence ID" value="QPH53923.1"/>
    <property type="molecule type" value="Genomic_DNA"/>
</dbReference>
<dbReference type="HAMAP" id="MF_01385">
    <property type="entry name" value="UreF"/>
    <property type="match status" value="1"/>
</dbReference>
<dbReference type="PANTHER" id="PTHR33620:SF1">
    <property type="entry name" value="UREASE ACCESSORY PROTEIN F"/>
    <property type="match status" value="1"/>
</dbReference>
<dbReference type="PIRSF" id="PIRSF009467">
    <property type="entry name" value="Ureas_acces_UreF"/>
    <property type="match status" value="1"/>
</dbReference>
<dbReference type="Proteomes" id="UP000594800">
    <property type="component" value="Chromosome"/>
</dbReference>
<evidence type="ECO:0000313" key="5">
    <source>
        <dbReference type="Proteomes" id="UP000594800"/>
    </source>
</evidence>
<dbReference type="AlphaFoldDB" id="A0A7S9LRI5"/>
<keyword evidence="2 3" id="KW-0143">Chaperone</keyword>
<comment type="subcellular location">
    <subcellularLocation>
        <location evidence="3">Cytoplasm</location>
    </subcellularLocation>
</comment>
<dbReference type="Gene3D" id="1.10.4190.10">
    <property type="entry name" value="Urease accessory protein UreF"/>
    <property type="match status" value="1"/>
</dbReference>
<dbReference type="RefSeq" id="WP_196103132.1">
    <property type="nucleotide sequence ID" value="NZ_CP064942.1"/>
</dbReference>
<proteinExistence type="inferred from homology"/>
<dbReference type="PANTHER" id="PTHR33620">
    <property type="entry name" value="UREASE ACCESSORY PROTEIN F"/>
    <property type="match status" value="1"/>
</dbReference>
<accession>A0A7S9LRI5</accession>
<dbReference type="GO" id="GO:0016151">
    <property type="term" value="F:nickel cation binding"/>
    <property type="evidence" value="ECO:0007669"/>
    <property type="project" value="UniProtKB-UniRule"/>
</dbReference>
<keyword evidence="1 3" id="KW-0996">Nickel insertion</keyword>
<comment type="similarity">
    <text evidence="3">Belongs to the UreF family.</text>
</comment>
<comment type="function">
    <text evidence="3">Required for maturation of urease via the functional incorporation of the urease nickel metallocenter.</text>
</comment>
<keyword evidence="3" id="KW-0963">Cytoplasm</keyword>
<keyword evidence="5" id="KW-1185">Reference proteome</keyword>
<dbReference type="GO" id="GO:0005737">
    <property type="term" value="C:cytoplasm"/>
    <property type="evidence" value="ECO:0007669"/>
    <property type="project" value="UniProtKB-SubCell"/>
</dbReference>
<protein>
    <recommendedName>
        <fullName evidence="3">Urease accessory protein UreF</fullName>
    </recommendedName>
</protein>
<name>A0A7S9LRI5_9RHOB</name>
<evidence type="ECO:0000256" key="2">
    <source>
        <dbReference type="ARBA" id="ARBA00023186"/>
    </source>
</evidence>
<dbReference type="KEGG" id="poz:I0K15_19465"/>
<sequence length="205" mass="21817">MMRSVQLLHQWLSPGFPTGAFAWSHGLDRLIADGEIADGAALEAWLRGVLEYGAGWSDAVLLAQAHRHPARHAEIAELAAALSPTRERHAETTDQGASFARVAGGRPAAYPVAVGALAAREEIELTLTLTLYLQAFAANLVSAAVRAVPLGQAEGQRIVTALLPLCETLAARAAEADLEEAGSCAVRADMASLHHETQYSRMFRS</sequence>
<gene>
    <name evidence="3" type="primary">ureF</name>
    <name evidence="4" type="ORF">I0K15_19465</name>
</gene>
<evidence type="ECO:0000256" key="1">
    <source>
        <dbReference type="ARBA" id="ARBA00022988"/>
    </source>
</evidence>
<reference evidence="4 5" key="1">
    <citation type="submission" date="2020-11" db="EMBL/GenBank/DDBJ databases">
        <title>Description of Pontivivens ytuae sp. nov. isolated from deep sea sediment of Mariana Trench.</title>
        <authorList>
            <person name="Wang Z."/>
            <person name="Sun Q.-L."/>
            <person name="Xu X.-D."/>
            <person name="Tang Y.-Z."/>
            <person name="Zhang J."/>
        </authorList>
    </citation>
    <scope>NUCLEOTIDE SEQUENCE [LARGE SCALE GENOMIC DNA]</scope>
    <source>
        <strain evidence="4 5">MT2928</strain>
    </source>
</reference>
<dbReference type="InterPro" id="IPR002639">
    <property type="entry name" value="UreF"/>
</dbReference>
<dbReference type="InterPro" id="IPR038277">
    <property type="entry name" value="UreF_sf"/>
</dbReference>
<dbReference type="Pfam" id="PF01730">
    <property type="entry name" value="UreF"/>
    <property type="match status" value="1"/>
</dbReference>
<evidence type="ECO:0000313" key="4">
    <source>
        <dbReference type="EMBL" id="QPH53923.1"/>
    </source>
</evidence>
<comment type="subunit">
    <text evidence="3">UreD, UreF and UreG form a complex that acts as a GTP-hydrolysis-dependent molecular chaperone, activating the urease apoprotein by helping to assemble the nickel containing metallocenter of UreC. The UreE protein probably delivers the nickel.</text>
</comment>